<dbReference type="AlphaFoldDB" id="A0A9E8ZDF7"/>
<accession>A0A9E8ZDF7</accession>
<keyword evidence="2" id="KW-1185">Reference proteome</keyword>
<evidence type="ECO:0000313" key="1">
    <source>
        <dbReference type="EMBL" id="WAL59220.1"/>
    </source>
</evidence>
<dbReference type="RefSeq" id="WP_268608909.1">
    <property type="nucleotide sequence ID" value="NZ_CP113797.1"/>
</dbReference>
<evidence type="ECO:0000313" key="2">
    <source>
        <dbReference type="Proteomes" id="UP001163152"/>
    </source>
</evidence>
<dbReference type="InterPro" id="IPR010328">
    <property type="entry name" value="DUF928"/>
</dbReference>
<proteinExistence type="predicted"/>
<protein>
    <submittedName>
        <fullName evidence="1">DUF928 domain-containing protein</fullName>
    </submittedName>
</protein>
<reference evidence="1" key="1">
    <citation type="submission" date="2022-12" db="EMBL/GenBank/DDBJ databases">
        <title>Polyphasic identification of a Novel Hot-Spring Cyanobacterium Ocullathermofonsia sinensis gen nov. sp. nov. and Genomic Insights on its Adaptations to the Thermal Habitat.</title>
        <authorList>
            <person name="Daroch M."/>
            <person name="Tang J."/>
            <person name="Jiang Y."/>
        </authorList>
    </citation>
    <scope>NUCLEOTIDE SEQUENCE</scope>
    <source>
        <strain evidence="1">PKUAC-SCTA174</strain>
    </source>
</reference>
<dbReference type="Pfam" id="PF06051">
    <property type="entry name" value="DUF928"/>
    <property type="match status" value="1"/>
</dbReference>
<dbReference type="Proteomes" id="UP001163152">
    <property type="component" value="Chromosome"/>
</dbReference>
<dbReference type="EMBL" id="CP113797">
    <property type="protein sequence ID" value="WAL59220.1"/>
    <property type="molecule type" value="Genomic_DNA"/>
</dbReference>
<organism evidence="1 2">
    <name type="scientific">Thermocoleostomius sinensis A174</name>
    <dbReference type="NCBI Taxonomy" id="2016057"/>
    <lineage>
        <taxon>Bacteria</taxon>
        <taxon>Bacillati</taxon>
        <taxon>Cyanobacteriota</taxon>
        <taxon>Cyanophyceae</taxon>
        <taxon>Oculatellales</taxon>
        <taxon>Oculatellaceae</taxon>
        <taxon>Thermocoleostomius</taxon>
    </lineage>
</organism>
<dbReference type="KEGG" id="tsin:OXH18_18885"/>
<sequence>MKRYNFLIQSTASTLLLLLFSSSGWLAIQPAESRFLGNQLVSPVADRVSAEFNLVQASIRDPIRFIPPTAQAAPTRGRSRGGASRGNCSMAEQPLMALVPNAADDRETMATVATPITLTTASHPTFWFYVPTALTSDRPAEFWLLDADGSYVYTSLLHGTDTAGIVKVTLPNTVSPLEPEKPYRWIFQLICETGATVDVWGEIQRVDLSPTLKAQLAQSSHRDQSALYAAQGIWLDALTTLAELRLSEPTNTALVTDWRSLLQSAHLAEVINHPLLPCCQAFTEAP</sequence>
<gene>
    <name evidence="1" type="ORF">OXH18_18885</name>
</gene>
<name>A0A9E8ZDF7_9CYAN</name>